<proteinExistence type="predicted"/>
<dbReference type="EMBL" id="JAGMWT010000027">
    <property type="protein sequence ID" value="KAH7110620.1"/>
    <property type="molecule type" value="Genomic_DNA"/>
</dbReference>
<evidence type="ECO:0000313" key="1">
    <source>
        <dbReference type="EMBL" id="KAH7110620.1"/>
    </source>
</evidence>
<feature type="non-terminal residue" evidence="1">
    <location>
        <position position="109"/>
    </location>
</feature>
<dbReference type="Proteomes" id="UP000700596">
    <property type="component" value="Unassembled WGS sequence"/>
</dbReference>
<dbReference type="OrthoDB" id="3862662at2759"/>
<gene>
    <name evidence="1" type="ORF">B0J11DRAFT_512506</name>
</gene>
<name>A0A9P9D0S4_9PLEO</name>
<comment type="caution">
    <text evidence="1">The sequence shown here is derived from an EMBL/GenBank/DDBJ whole genome shotgun (WGS) entry which is preliminary data.</text>
</comment>
<reference evidence="1" key="1">
    <citation type="journal article" date="2021" name="Nat. Commun.">
        <title>Genetic determinants of endophytism in the Arabidopsis root mycobiome.</title>
        <authorList>
            <person name="Mesny F."/>
            <person name="Miyauchi S."/>
            <person name="Thiergart T."/>
            <person name="Pickel B."/>
            <person name="Atanasova L."/>
            <person name="Karlsson M."/>
            <person name="Huettel B."/>
            <person name="Barry K.W."/>
            <person name="Haridas S."/>
            <person name="Chen C."/>
            <person name="Bauer D."/>
            <person name="Andreopoulos W."/>
            <person name="Pangilinan J."/>
            <person name="LaButti K."/>
            <person name="Riley R."/>
            <person name="Lipzen A."/>
            <person name="Clum A."/>
            <person name="Drula E."/>
            <person name="Henrissat B."/>
            <person name="Kohler A."/>
            <person name="Grigoriev I.V."/>
            <person name="Martin F.M."/>
            <person name="Hacquard S."/>
        </authorList>
    </citation>
    <scope>NUCLEOTIDE SEQUENCE</scope>
    <source>
        <strain evidence="1">MPI-CAGE-CH-0243</strain>
    </source>
</reference>
<organism evidence="1 2">
    <name type="scientific">Dendryphion nanum</name>
    <dbReference type="NCBI Taxonomy" id="256645"/>
    <lineage>
        <taxon>Eukaryota</taxon>
        <taxon>Fungi</taxon>
        <taxon>Dikarya</taxon>
        <taxon>Ascomycota</taxon>
        <taxon>Pezizomycotina</taxon>
        <taxon>Dothideomycetes</taxon>
        <taxon>Pleosporomycetidae</taxon>
        <taxon>Pleosporales</taxon>
        <taxon>Torulaceae</taxon>
        <taxon>Dendryphion</taxon>
    </lineage>
</organism>
<accession>A0A9P9D0S4</accession>
<sequence>GLLLLFENGTKASHPDDETSHCRIQSAAALASFIEDILNPFKGLEEDKVVVDVQTISPFILHLIYKAAAIVTERLHLSIDLELNLKKARTFRKILKLMGQRWLAGGVSK</sequence>
<protein>
    <submittedName>
        <fullName evidence="1">Uncharacterized protein</fullName>
    </submittedName>
</protein>
<dbReference type="AlphaFoldDB" id="A0A9P9D0S4"/>
<evidence type="ECO:0000313" key="2">
    <source>
        <dbReference type="Proteomes" id="UP000700596"/>
    </source>
</evidence>
<keyword evidence="2" id="KW-1185">Reference proteome</keyword>